<keyword evidence="1" id="KW-0472">Membrane</keyword>
<organism evidence="2 3">
    <name type="scientific">Zongyangia hominis</name>
    <dbReference type="NCBI Taxonomy" id="2763677"/>
    <lineage>
        <taxon>Bacteria</taxon>
        <taxon>Bacillati</taxon>
        <taxon>Bacillota</taxon>
        <taxon>Clostridia</taxon>
        <taxon>Eubacteriales</taxon>
        <taxon>Oscillospiraceae</taxon>
        <taxon>Zongyangia</taxon>
    </lineage>
</organism>
<evidence type="ECO:0000256" key="1">
    <source>
        <dbReference type="SAM" id="Phobius"/>
    </source>
</evidence>
<evidence type="ECO:0000313" key="2">
    <source>
        <dbReference type="EMBL" id="MBC8569999.1"/>
    </source>
</evidence>
<proteinExistence type="predicted"/>
<dbReference type="EMBL" id="JACRTC010000002">
    <property type="protein sequence ID" value="MBC8569999.1"/>
    <property type="molecule type" value="Genomic_DNA"/>
</dbReference>
<keyword evidence="1" id="KW-0812">Transmembrane</keyword>
<evidence type="ECO:0008006" key="4">
    <source>
        <dbReference type="Google" id="ProtNLM"/>
    </source>
</evidence>
<sequence length="383" mass="44505">MMEKIKQLLKHPMTLIFGLLIVGIFIWDNLYPIREFSDMENRALTKKPAFSVKSLMAEGDQSYTMKYEKYVNDQFVLRDQWISLKSRSEFLLGKTENNGVIYGKDHYMFEKYFSTDEERLGKNTAFVKEFGDKYADQTTVSAMLIPYSYEALEDKVPAGLAFVDQVARTKEIYGELEKSGIKTLDIFPTMSEHRDEYIYYRTDHHWTTQGAYYAYRQFCESRGRKPVELSQLTGHEVKDFYGTFFSKSKAFNTVPDVISYYDFSTGKIVIDGKETEGLYAMEKFDERDKYGAFLHGNNGLTVLRSGEVDRPGDGSRILVVKDSFGNCFTPFLLRNYDEVWVVDLRYLKEEMSAIMSENHFDDVLILYGFVSFDSYPSVSKITY</sequence>
<gene>
    <name evidence="2" type="ORF">H8709_04070</name>
</gene>
<keyword evidence="3" id="KW-1185">Reference proteome</keyword>
<keyword evidence="1" id="KW-1133">Transmembrane helix</keyword>
<dbReference type="AlphaFoldDB" id="A0A926I6F5"/>
<name>A0A926I6F5_9FIRM</name>
<reference evidence="2" key="1">
    <citation type="submission" date="2020-08" db="EMBL/GenBank/DDBJ databases">
        <title>Genome public.</title>
        <authorList>
            <person name="Liu C."/>
            <person name="Sun Q."/>
        </authorList>
    </citation>
    <scope>NUCLEOTIDE SEQUENCE</scope>
    <source>
        <strain evidence="2">NSJ-54</strain>
    </source>
</reference>
<dbReference type="Proteomes" id="UP000660861">
    <property type="component" value="Unassembled WGS sequence"/>
</dbReference>
<protein>
    <recommendedName>
        <fullName evidence="4">DHHW protein</fullName>
    </recommendedName>
</protein>
<feature type="transmembrane region" description="Helical" evidence="1">
    <location>
        <begin position="12"/>
        <end position="31"/>
    </location>
</feature>
<evidence type="ECO:0000313" key="3">
    <source>
        <dbReference type="Proteomes" id="UP000660861"/>
    </source>
</evidence>
<accession>A0A926I6F5</accession>
<comment type="caution">
    <text evidence="2">The sequence shown here is derived from an EMBL/GenBank/DDBJ whole genome shotgun (WGS) entry which is preliminary data.</text>
</comment>
<dbReference type="InterPro" id="IPR025945">
    <property type="entry name" value="DHHW"/>
</dbReference>
<dbReference type="Pfam" id="PF14286">
    <property type="entry name" value="DHHW"/>
    <property type="match status" value="1"/>
</dbReference>